<keyword evidence="17" id="KW-1185">Reference proteome</keyword>
<dbReference type="OrthoDB" id="9767869at2"/>
<dbReference type="NCBIfam" id="NF010001">
    <property type="entry name" value="PRK13474.1"/>
    <property type="match status" value="1"/>
</dbReference>
<keyword evidence="6 14" id="KW-1278">Translocase</keyword>
<comment type="similarity">
    <text evidence="14">Belongs to the Rieske iron-sulfur protein family.</text>
</comment>
<evidence type="ECO:0000256" key="1">
    <source>
        <dbReference type="ARBA" id="ARBA00004167"/>
    </source>
</evidence>
<dbReference type="Gene3D" id="1.20.5.700">
    <property type="entry name" value="Single helix bin"/>
    <property type="match status" value="1"/>
</dbReference>
<feature type="domain" description="Rieske" evidence="15">
    <location>
        <begin position="60"/>
        <end position="160"/>
    </location>
</feature>
<evidence type="ECO:0000256" key="11">
    <source>
        <dbReference type="ARBA" id="ARBA00023136"/>
    </source>
</evidence>
<dbReference type="GO" id="GO:0016020">
    <property type="term" value="C:membrane"/>
    <property type="evidence" value="ECO:0007669"/>
    <property type="project" value="UniProtKB-SubCell"/>
</dbReference>
<keyword evidence="10 14" id="KW-0411">Iron-sulfur</keyword>
<evidence type="ECO:0000256" key="2">
    <source>
        <dbReference type="ARBA" id="ARBA00022448"/>
    </source>
</evidence>
<protein>
    <recommendedName>
        <fullName evidence="14">Cytochrome b6-f complex iron-sulfur subunit</fullName>
        <ecNumber evidence="14">7.1.1.6</ecNumber>
    </recommendedName>
    <alternativeName>
        <fullName evidence="14">Plastohydroquinone:plastocyanin oxidoreductase iron-sulfur protein</fullName>
        <shortName evidence="14">ISP</shortName>
        <shortName evidence="14">RISP</shortName>
    </alternativeName>
    <alternativeName>
        <fullName evidence="14">Rieske iron-sulfur protein</fullName>
    </alternativeName>
</protein>
<accession>A3IWM7</accession>
<reference evidence="16 17" key="1">
    <citation type="submission" date="2007-03" db="EMBL/GenBank/DDBJ databases">
        <authorList>
            <person name="Stal L."/>
            <person name="Ferriera S."/>
            <person name="Johnson J."/>
            <person name="Kravitz S."/>
            <person name="Beeson K."/>
            <person name="Sutton G."/>
            <person name="Rogers Y.-H."/>
            <person name="Friedman R."/>
            <person name="Frazier M."/>
            <person name="Venter J.C."/>
        </authorList>
    </citation>
    <scope>NUCLEOTIDE SEQUENCE [LARGE SCALE GENOMIC DNA]</scope>
    <source>
        <strain evidence="16 17">CCY0110</strain>
    </source>
</reference>
<dbReference type="GO" id="GO:0046872">
    <property type="term" value="F:metal ion binding"/>
    <property type="evidence" value="ECO:0007669"/>
    <property type="project" value="UniProtKB-KW"/>
</dbReference>
<evidence type="ECO:0000313" key="16">
    <source>
        <dbReference type="EMBL" id="EAZ89138.1"/>
    </source>
</evidence>
<comment type="subcellular location">
    <subcellularLocation>
        <location evidence="1">Membrane</location>
        <topology evidence="1">Single-pass membrane protein</topology>
    </subcellularLocation>
</comment>
<keyword evidence="3 14" id="KW-0812">Transmembrane</keyword>
<dbReference type="NCBIfam" id="NF045928">
    <property type="entry name" value="Cytb6fFeSPetC"/>
    <property type="match status" value="1"/>
</dbReference>
<dbReference type="InterPro" id="IPR006311">
    <property type="entry name" value="TAT_signal"/>
</dbReference>
<comment type="function">
    <text evidence="14">Component of the cytochrome b6-f complex, which mediates electron transfer between photosystem II (PSII) and photosystem I (PSI), cyclic electron flow around PSI, and state transitions.</text>
</comment>
<dbReference type="PANTHER" id="PTHR10134">
    <property type="entry name" value="CYTOCHROME B-C1 COMPLEX SUBUNIT RIESKE, MITOCHONDRIAL"/>
    <property type="match status" value="1"/>
</dbReference>
<evidence type="ECO:0000259" key="15">
    <source>
        <dbReference type="PROSITE" id="PS51296"/>
    </source>
</evidence>
<evidence type="ECO:0000256" key="10">
    <source>
        <dbReference type="ARBA" id="ARBA00023014"/>
    </source>
</evidence>
<keyword evidence="5 14" id="KW-0479">Metal-binding</keyword>
<name>A3IWM7_9CHRO</name>
<dbReference type="InterPro" id="IPR023960">
    <property type="entry name" value="Cyt_b6_f_Rieske"/>
</dbReference>
<dbReference type="PROSITE" id="PS51318">
    <property type="entry name" value="TAT"/>
    <property type="match status" value="1"/>
</dbReference>
<dbReference type="PRINTS" id="PR00162">
    <property type="entry name" value="RIESKE"/>
</dbReference>
<dbReference type="EC" id="7.1.1.6" evidence="14"/>
<dbReference type="EMBL" id="AAXW01000053">
    <property type="protein sequence ID" value="EAZ89138.1"/>
    <property type="molecule type" value="Genomic_DNA"/>
</dbReference>
<keyword evidence="2 14" id="KW-0813">Transport</keyword>
<evidence type="ECO:0000256" key="8">
    <source>
        <dbReference type="ARBA" id="ARBA00022989"/>
    </source>
</evidence>
<feature type="transmembrane region" description="Helical" evidence="14">
    <location>
        <begin position="20"/>
        <end position="38"/>
    </location>
</feature>
<keyword evidence="4 14" id="KW-0001">2Fe-2S</keyword>
<evidence type="ECO:0000256" key="9">
    <source>
        <dbReference type="ARBA" id="ARBA00023004"/>
    </source>
</evidence>
<keyword evidence="9 14" id="KW-0408">Iron</keyword>
<comment type="miscellaneous">
    <text evidence="14">The Rieske iron-sulfur protein is a high potential 2Fe-2S protein.</text>
</comment>
<dbReference type="GO" id="GO:0016705">
    <property type="term" value="F:oxidoreductase activity, acting on paired donors, with incorporation or reduction of molecular oxygen"/>
    <property type="evidence" value="ECO:0007669"/>
    <property type="project" value="UniProtKB-ARBA"/>
</dbReference>
<keyword evidence="12" id="KW-1015">Disulfide bond</keyword>
<dbReference type="AlphaFoldDB" id="A3IWM7"/>
<evidence type="ECO:0000256" key="12">
    <source>
        <dbReference type="ARBA" id="ARBA00023157"/>
    </source>
</evidence>
<dbReference type="HAMAP" id="MF_01335">
    <property type="entry name" value="Cytb6_f_Rieske"/>
    <property type="match status" value="1"/>
</dbReference>
<evidence type="ECO:0000256" key="7">
    <source>
        <dbReference type="ARBA" id="ARBA00022982"/>
    </source>
</evidence>
<evidence type="ECO:0000256" key="14">
    <source>
        <dbReference type="HAMAP-Rule" id="MF_01335"/>
    </source>
</evidence>
<dbReference type="InterPro" id="IPR036922">
    <property type="entry name" value="Rieske_2Fe-2S_sf"/>
</dbReference>
<sequence>MENNISLDQASLSRRQLLNFLTGSTVAVVVGSALYPAAKFFTPPKEIGEGGAILAKDKLGNPIPASQILANPPGTRALVAGLAGEPTYLIVTDANTLDGRGIVDNCTHLGCTFPWNEMAEQFQCPCHGSRYDAEGSVVRGPANRPLKLVHVAVIDDAIWLSPWTEIDPRMGERPWWV</sequence>
<proteinExistence type="inferred from homology"/>
<evidence type="ECO:0000256" key="5">
    <source>
        <dbReference type="ARBA" id="ARBA00022723"/>
    </source>
</evidence>
<dbReference type="PROSITE" id="PS51296">
    <property type="entry name" value="RIESKE"/>
    <property type="match status" value="1"/>
</dbReference>
<dbReference type="Pfam" id="PF00355">
    <property type="entry name" value="Rieske"/>
    <property type="match status" value="1"/>
</dbReference>
<dbReference type="RefSeq" id="WP_008277784.1">
    <property type="nucleotide sequence ID" value="NZ_AAXW01000053.1"/>
</dbReference>
<dbReference type="SUPFAM" id="SSF50022">
    <property type="entry name" value="ISP domain"/>
    <property type="match status" value="1"/>
</dbReference>
<dbReference type="GO" id="GO:0015979">
    <property type="term" value="P:photosynthesis"/>
    <property type="evidence" value="ECO:0007669"/>
    <property type="project" value="UniProtKB-UniRule"/>
</dbReference>
<dbReference type="Proteomes" id="UP000003781">
    <property type="component" value="Unassembled WGS sequence"/>
</dbReference>
<evidence type="ECO:0000256" key="6">
    <source>
        <dbReference type="ARBA" id="ARBA00022967"/>
    </source>
</evidence>
<comment type="caution">
    <text evidence="16">The sequence shown here is derived from an EMBL/GenBank/DDBJ whole genome shotgun (WGS) entry which is preliminary data.</text>
</comment>
<dbReference type="CDD" id="cd03471">
    <property type="entry name" value="Rieske_cytochrome_b6f"/>
    <property type="match status" value="1"/>
</dbReference>
<gene>
    <name evidence="14" type="primary">petC</name>
    <name evidence="16" type="ORF">CY0110_12102</name>
</gene>
<comment type="cofactor">
    <cofactor evidence="14">
        <name>[2Fe-2S] cluster</name>
        <dbReference type="ChEBI" id="CHEBI:190135"/>
    </cofactor>
    <text evidence="14">Binds 1 [2Fe-2S] cluster per subunit.</text>
</comment>
<dbReference type="eggNOG" id="COG0723">
    <property type="taxonomic scope" value="Bacteria"/>
</dbReference>
<keyword evidence="7 14" id="KW-0249">Electron transport</keyword>
<comment type="subunit">
    <text evidence="14">The 4 large subunits of the cytochrome b6-f complex are cytochrome b6, subunit IV (17 kDa polypeptide, PetD), cytochrome f and the Rieske protein, while the 4 small subunits are PetG, PetL, PetM and PetN. The complex functions as a dimer.</text>
</comment>
<dbReference type="InterPro" id="IPR014349">
    <property type="entry name" value="Rieske_Fe-S_prot"/>
</dbReference>
<comment type="catalytic activity">
    <reaction evidence="13 14">
        <text>2 oxidized [plastocyanin] + a plastoquinol + 2 H(+)(in) = 2 reduced [plastocyanin] + a plastoquinone + 4 H(+)(out)</text>
        <dbReference type="Rhea" id="RHEA:22148"/>
        <dbReference type="Rhea" id="RHEA-COMP:9561"/>
        <dbReference type="Rhea" id="RHEA-COMP:9562"/>
        <dbReference type="Rhea" id="RHEA-COMP:10039"/>
        <dbReference type="Rhea" id="RHEA-COMP:10040"/>
        <dbReference type="ChEBI" id="CHEBI:15378"/>
        <dbReference type="ChEBI" id="CHEBI:17757"/>
        <dbReference type="ChEBI" id="CHEBI:29036"/>
        <dbReference type="ChEBI" id="CHEBI:49552"/>
        <dbReference type="ChEBI" id="CHEBI:62192"/>
        <dbReference type="EC" id="7.1.1.6"/>
    </reaction>
</comment>
<dbReference type="GO" id="GO:0051537">
    <property type="term" value="F:2 iron, 2 sulfur cluster binding"/>
    <property type="evidence" value="ECO:0007669"/>
    <property type="project" value="UniProtKB-KW"/>
</dbReference>
<dbReference type="InterPro" id="IPR017941">
    <property type="entry name" value="Rieske_2Fe-2S"/>
</dbReference>
<evidence type="ECO:0000256" key="13">
    <source>
        <dbReference type="ARBA" id="ARBA00047828"/>
    </source>
</evidence>
<dbReference type="GO" id="GO:0004497">
    <property type="term" value="F:monooxygenase activity"/>
    <property type="evidence" value="ECO:0007669"/>
    <property type="project" value="UniProtKB-ARBA"/>
</dbReference>
<evidence type="ECO:0000256" key="3">
    <source>
        <dbReference type="ARBA" id="ARBA00022692"/>
    </source>
</evidence>
<dbReference type="GO" id="GO:0009496">
    <property type="term" value="F:plastoquinol--plastocyanin reductase activity"/>
    <property type="evidence" value="ECO:0007669"/>
    <property type="project" value="UniProtKB-UniRule"/>
</dbReference>
<dbReference type="Pfam" id="PF25471">
    <property type="entry name" value="TM_PetC"/>
    <property type="match status" value="1"/>
</dbReference>
<evidence type="ECO:0000313" key="17">
    <source>
        <dbReference type="Proteomes" id="UP000003781"/>
    </source>
</evidence>
<dbReference type="InterPro" id="IPR005805">
    <property type="entry name" value="Rieske_Fe-S_prot_C"/>
</dbReference>
<organism evidence="16 17">
    <name type="scientific">Crocosphaera chwakensis CCY0110</name>
    <dbReference type="NCBI Taxonomy" id="391612"/>
    <lineage>
        <taxon>Bacteria</taxon>
        <taxon>Bacillati</taxon>
        <taxon>Cyanobacteriota</taxon>
        <taxon>Cyanophyceae</taxon>
        <taxon>Oscillatoriophycideae</taxon>
        <taxon>Chroococcales</taxon>
        <taxon>Aphanothecaceae</taxon>
        <taxon>Crocosphaera</taxon>
        <taxon>Crocosphaera chwakensis</taxon>
    </lineage>
</organism>
<keyword evidence="8 14" id="KW-1133">Transmembrane helix</keyword>
<evidence type="ECO:0000256" key="4">
    <source>
        <dbReference type="ARBA" id="ARBA00022714"/>
    </source>
</evidence>
<keyword evidence="11 14" id="KW-0472">Membrane</keyword>
<dbReference type="InterPro" id="IPR057415">
    <property type="entry name" value="TM_PetC"/>
</dbReference>
<dbReference type="Gene3D" id="2.102.10.10">
    <property type="entry name" value="Rieske [2Fe-2S] iron-sulphur domain"/>
    <property type="match status" value="1"/>
</dbReference>